<evidence type="ECO:0000313" key="2">
    <source>
        <dbReference type="EMBL" id="TIX49067.1"/>
    </source>
</evidence>
<gene>
    <name evidence="2" type="ORF">E5222_15170</name>
</gene>
<organism evidence="2 3">
    <name type="scientific">Alteraurantiacibacter aquimixticola</name>
    <dbReference type="NCBI Taxonomy" id="2489173"/>
    <lineage>
        <taxon>Bacteria</taxon>
        <taxon>Pseudomonadati</taxon>
        <taxon>Pseudomonadota</taxon>
        <taxon>Alphaproteobacteria</taxon>
        <taxon>Sphingomonadales</taxon>
        <taxon>Erythrobacteraceae</taxon>
        <taxon>Alteraurantiacibacter</taxon>
    </lineage>
</organism>
<dbReference type="Proteomes" id="UP000309389">
    <property type="component" value="Unassembled WGS sequence"/>
</dbReference>
<dbReference type="InterPro" id="IPR058548">
    <property type="entry name" value="MlaB-like_STAS"/>
</dbReference>
<evidence type="ECO:0000313" key="3">
    <source>
        <dbReference type="Proteomes" id="UP000309389"/>
    </source>
</evidence>
<dbReference type="Gene3D" id="3.30.750.24">
    <property type="entry name" value="STAS domain"/>
    <property type="match status" value="1"/>
</dbReference>
<evidence type="ECO:0000259" key="1">
    <source>
        <dbReference type="Pfam" id="PF13466"/>
    </source>
</evidence>
<dbReference type="AlphaFoldDB" id="A0A4V6UG99"/>
<keyword evidence="3" id="KW-1185">Reference proteome</keyword>
<dbReference type="InterPro" id="IPR036513">
    <property type="entry name" value="STAS_dom_sf"/>
</dbReference>
<feature type="domain" description="MlaB-like STAS" evidence="1">
    <location>
        <begin position="4"/>
        <end position="78"/>
    </location>
</feature>
<dbReference type="EMBL" id="SSHH01000004">
    <property type="protein sequence ID" value="TIX49067.1"/>
    <property type="molecule type" value="Genomic_DNA"/>
</dbReference>
<protein>
    <submittedName>
        <fullName evidence="2">STAS domain-containing protein</fullName>
    </submittedName>
</protein>
<dbReference type="Pfam" id="PF13466">
    <property type="entry name" value="STAS_2"/>
    <property type="match status" value="1"/>
</dbReference>
<sequence>MQTIELPPQCDRAAAVALSGELAEAPDTEPVRIDAGKVERIGLAMLQLLVAAQRSGEGIELVAASEGFRETVQLAGLDVLLANGAEA</sequence>
<dbReference type="RefSeq" id="WP_136694642.1">
    <property type="nucleotide sequence ID" value="NZ_SSHH01000004.1"/>
</dbReference>
<accession>A0A4V6UG99</accession>
<name>A0A4V6UG99_9SPHN</name>
<comment type="caution">
    <text evidence="2">The sequence shown here is derived from an EMBL/GenBank/DDBJ whole genome shotgun (WGS) entry which is preliminary data.</text>
</comment>
<proteinExistence type="predicted"/>
<reference evidence="2 3" key="1">
    <citation type="submission" date="2019-04" db="EMBL/GenBank/DDBJ databases">
        <title>Altererythrobacter aquimixticola sp. nov., isolated from sediment of junction between the ocean and a freshwater spring.</title>
        <authorList>
            <person name="Yoon J.-H."/>
        </authorList>
    </citation>
    <scope>NUCLEOTIDE SEQUENCE [LARGE SCALE GENOMIC DNA]</scope>
    <source>
        <strain evidence="2 3">SSKS-13</strain>
    </source>
</reference>
<dbReference type="OrthoDB" id="7509077at2"/>